<reference evidence="2 3" key="1">
    <citation type="journal article" date="2018" name="PLoS Genet.">
        <title>Population sequencing reveals clonal diversity and ancestral inbreeding in the grapevine cultivar Chardonnay.</title>
        <authorList>
            <person name="Roach M.J."/>
            <person name="Johnson D.L."/>
            <person name="Bohlmann J."/>
            <person name="van Vuuren H.J."/>
            <person name="Jones S.J."/>
            <person name="Pretorius I.S."/>
            <person name="Schmidt S.A."/>
            <person name="Borneman A.R."/>
        </authorList>
    </citation>
    <scope>NUCLEOTIDE SEQUENCE [LARGE SCALE GENOMIC DNA]</scope>
    <source>
        <strain evidence="3">cv. Chardonnay</strain>
        <tissue evidence="2">Leaf</tissue>
    </source>
</reference>
<evidence type="ECO:0000313" key="2">
    <source>
        <dbReference type="EMBL" id="RVW27053.1"/>
    </source>
</evidence>
<proteinExistence type="predicted"/>
<comment type="caution">
    <text evidence="2">The sequence shown here is derived from an EMBL/GenBank/DDBJ whole genome shotgun (WGS) entry which is preliminary data.</text>
</comment>
<protein>
    <submittedName>
        <fullName evidence="2">Putative mitochondrial protein</fullName>
    </submittedName>
</protein>
<accession>A0A438CV16</accession>
<evidence type="ECO:0000259" key="1">
    <source>
        <dbReference type="Pfam" id="PF07727"/>
    </source>
</evidence>
<gene>
    <name evidence="2" type="primary">AtMg00810_74</name>
    <name evidence="2" type="ORF">CK203_096732</name>
</gene>
<dbReference type="InterPro" id="IPR043502">
    <property type="entry name" value="DNA/RNA_pol_sf"/>
</dbReference>
<dbReference type="AlphaFoldDB" id="A0A438CV16"/>
<dbReference type="SUPFAM" id="SSF56672">
    <property type="entry name" value="DNA/RNA polymerases"/>
    <property type="match status" value="1"/>
</dbReference>
<evidence type="ECO:0000313" key="3">
    <source>
        <dbReference type="Proteomes" id="UP000288805"/>
    </source>
</evidence>
<dbReference type="CDD" id="cd09272">
    <property type="entry name" value="RNase_HI_RT_Ty1"/>
    <property type="match status" value="1"/>
</dbReference>
<organism evidence="2 3">
    <name type="scientific">Vitis vinifera</name>
    <name type="common">Grape</name>
    <dbReference type="NCBI Taxonomy" id="29760"/>
    <lineage>
        <taxon>Eukaryota</taxon>
        <taxon>Viridiplantae</taxon>
        <taxon>Streptophyta</taxon>
        <taxon>Embryophyta</taxon>
        <taxon>Tracheophyta</taxon>
        <taxon>Spermatophyta</taxon>
        <taxon>Magnoliopsida</taxon>
        <taxon>eudicotyledons</taxon>
        <taxon>Gunneridae</taxon>
        <taxon>Pentapetalae</taxon>
        <taxon>rosids</taxon>
        <taxon>Vitales</taxon>
        <taxon>Vitaceae</taxon>
        <taxon>Viteae</taxon>
        <taxon>Vitis</taxon>
    </lineage>
</organism>
<dbReference type="PANTHER" id="PTHR11439">
    <property type="entry name" value="GAG-POL-RELATED RETROTRANSPOSON"/>
    <property type="match status" value="1"/>
</dbReference>
<dbReference type="EMBL" id="QGNW01001966">
    <property type="protein sequence ID" value="RVW27053.1"/>
    <property type="molecule type" value="Genomic_DNA"/>
</dbReference>
<feature type="domain" description="Reverse transcriptase Ty1/copia-type" evidence="1">
    <location>
        <begin position="11"/>
        <end position="158"/>
    </location>
</feature>
<dbReference type="PANTHER" id="PTHR11439:SF455">
    <property type="entry name" value="RLK (RECEPTOR-LIKE PROTEIN KINASE) 8, PUTATIVE-RELATED"/>
    <property type="match status" value="1"/>
</dbReference>
<sequence length="297" mass="33570">MDNEMKALQINHTWDLVPRPSNANIGDSKWVFRTKFLSDGSIERFKARLVAKGYTQLPGLDYMDTFSPIVKASTVRVVLSLAMSHKWPLRQLDVKNAFLNGILHETVYMEQPPGYVDHHPPLRVCKLKKTLYGLKQAPRACKPVTTPMIVSQRLSFESAPFADPTFYRSLVGALQYLTITRPDFAHSVNSISQFLHAPTDVHFQAIKRILCYIKGTLHYGLKFTSSSSMGLVAYSDVDWVGCPDTRHSTFGYSIFLGNNLVSWSVKKQPIVSRSSCESEYRVLTLTAAEVLWLTHLL</sequence>
<dbReference type="Proteomes" id="UP000288805">
    <property type="component" value="Unassembled WGS sequence"/>
</dbReference>
<dbReference type="Pfam" id="PF07727">
    <property type="entry name" value="RVT_2"/>
    <property type="match status" value="1"/>
</dbReference>
<dbReference type="InterPro" id="IPR013103">
    <property type="entry name" value="RVT_2"/>
</dbReference>
<name>A0A438CV16_VITVI</name>